<protein>
    <recommendedName>
        <fullName evidence="7">P-type ATPase A domain-containing protein</fullName>
    </recommendedName>
</protein>
<dbReference type="GO" id="GO:0016020">
    <property type="term" value="C:membrane"/>
    <property type="evidence" value="ECO:0007669"/>
    <property type="project" value="UniProtKB-SubCell"/>
</dbReference>
<feature type="transmembrane region" description="Helical" evidence="6">
    <location>
        <begin position="594"/>
        <end position="619"/>
    </location>
</feature>
<accession>A0A381RK79</accession>
<feature type="domain" description="P-type ATPase A" evidence="7">
    <location>
        <begin position="101"/>
        <end position="199"/>
    </location>
</feature>
<feature type="transmembrane region" description="Helical" evidence="6">
    <location>
        <begin position="251"/>
        <end position="279"/>
    </location>
</feature>
<evidence type="ECO:0000256" key="5">
    <source>
        <dbReference type="ARBA" id="ARBA00023136"/>
    </source>
</evidence>
<dbReference type="PRINTS" id="PR00119">
    <property type="entry name" value="CATATPASE"/>
</dbReference>
<evidence type="ECO:0000256" key="6">
    <source>
        <dbReference type="SAM" id="Phobius"/>
    </source>
</evidence>
<feature type="transmembrane region" description="Helical" evidence="6">
    <location>
        <begin position="658"/>
        <end position="680"/>
    </location>
</feature>
<dbReference type="Gene3D" id="3.40.1110.10">
    <property type="entry name" value="Calcium-transporting ATPase, cytoplasmic domain N"/>
    <property type="match status" value="1"/>
</dbReference>
<feature type="transmembrane region" description="Helical" evidence="6">
    <location>
        <begin position="71"/>
        <end position="89"/>
    </location>
</feature>
<evidence type="ECO:0000256" key="4">
    <source>
        <dbReference type="ARBA" id="ARBA00022989"/>
    </source>
</evidence>
<evidence type="ECO:0000256" key="2">
    <source>
        <dbReference type="ARBA" id="ARBA00022692"/>
    </source>
</evidence>
<dbReference type="InterPro" id="IPR023214">
    <property type="entry name" value="HAD_sf"/>
</dbReference>
<evidence type="ECO:0000313" key="8">
    <source>
        <dbReference type="EMBL" id="SUZ92245.1"/>
    </source>
</evidence>
<dbReference type="EMBL" id="UINC01002043">
    <property type="protein sequence ID" value="SUZ92245.1"/>
    <property type="molecule type" value="Genomic_DNA"/>
</dbReference>
<reference evidence="8" key="1">
    <citation type="submission" date="2018-05" db="EMBL/GenBank/DDBJ databases">
        <authorList>
            <person name="Lanie J.A."/>
            <person name="Ng W.-L."/>
            <person name="Kazmierczak K.M."/>
            <person name="Andrzejewski T.M."/>
            <person name="Davidsen T.M."/>
            <person name="Wayne K.J."/>
            <person name="Tettelin H."/>
            <person name="Glass J.I."/>
            <person name="Rusch D."/>
            <person name="Podicherti R."/>
            <person name="Tsui H.-C.T."/>
            <person name="Winkler M.E."/>
        </authorList>
    </citation>
    <scope>NUCLEOTIDE SEQUENCE</scope>
</reference>
<keyword evidence="2 6" id="KW-0812">Transmembrane</keyword>
<gene>
    <name evidence="8" type="ORF">METZ01_LOCUS45099</name>
</gene>
<dbReference type="Gene3D" id="3.40.50.1000">
    <property type="entry name" value="HAD superfamily/HAD-like"/>
    <property type="match status" value="1"/>
</dbReference>
<dbReference type="InterPro" id="IPR023299">
    <property type="entry name" value="ATPase_P-typ_cyto_dom_N"/>
</dbReference>
<dbReference type="InterPro" id="IPR059000">
    <property type="entry name" value="ATPase_P-type_domA"/>
</dbReference>
<dbReference type="SUPFAM" id="SSF81653">
    <property type="entry name" value="Calcium ATPase, transduction domain A"/>
    <property type="match status" value="1"/>
</dbReference>
<dbReference type="SUPFAM" id="SSF81665">
    <property type="entry name" value="Calcium ATPase, transmembrane domain M"/>
    <property type="match status" value="1"/>
</dbReference>
<dbReference type="InterPro" id="IPR036412">
    <property type="entry name" value="HAD-like_sf"/>
</dbReference>
<dbReference type="PANTHER" id="PTHR42861">
    <property type="entry name" value="CALCIUM-TRANSPORTING ATPASE"/>
    <property type="match status" value="1"/>
</dbReference>
<dbReference type="GO" id="GO:0016887">
    <property type="term" value="F:ATP hydrolysis activity"/>
    <property type="evidence" value="ECO:0007669"/>
    <property type="project" value="InterPro"/>
</dbReference>
<dbReference type="InterPro" id="IPR008250">
    <property type="entry name" value="ATPase_P-typ_transduc_dom_A_sf"/>
</dbReference>
<sequence>MGDPVDPTETLVGLSAAEVAERVADGRVNDVPEAPVRTTGQILRANVLTPVNGIMGALLVLILAAGFPGDALFAGVIFSNSVIGVVQELRARRTLSELAVLSAPRARVVRDGRAAEVGVSEVVADDLLELRPGDQVVVDGEVVKATGLEIDESLLTGEADPVDRDPGDQVLSGSFVAAGSGSYRATRVGADSYAASLSEEARRFKLADSELRAGVNAILRWLVVIIPPAAGLLLLRLLATEDQWPEALRGTVAAAVAMVPDGLVLLTSLAFITGVVTLARRRALCKELASVELLARVDVLCLDKTGTITTGEISLASVETLDEGDPTDALGAVAAADPSPNATLAALAETHPDPGWEVTSTQPFSSARKWASTDFAERGTYHLGAPEILLEADDEENRRRVATHAAEGRRVLVLTRAHSQTHDPEDLPDGRVPVCLVLLEDTVRPDAPEILDYFGNQGVELKVISGDHPATVAAVARRAGVPGAAVGIDARELPDGGEALADAVDGASVFGRVSPHQKRAMVAALQARGRTVAMTGDGVNDVLALKDADMGIAMGSGSSASRAVAQLVLLDNRLATLPRVLAEGRRVINNIERVANLFIAKAGYAVLLTALVGLLGVPFPFRPKQLTLIGTFSIGVPGFFLALAPDDSLVRPGFLRRVLSYSLPAGVAAATATLTCYEVVRRSSATLAEARTAATVTLLAVGLVILLVVSRPVRAWKLVLVAAMGLSYGAVVAIEAGRQYFEMDMPPASAWVATAACVLGGGLLVGLLPRLVTGATTRFPTPARYTPGDNS</sequence>
<dbReference type="SFLD" id="SFLDG00002">
    <property type="entry name" value="C1.7:_P-type_atpase_like"/>
    <property type="match status" value="1"/>
</dbReference>
<dbReference type="SFLD" id="SFLDS00003">
    <property type="entry name" value="Haloacid_Dehalogenase"/>
    <property type="match status" value="1"/>
</dbReference>
<dbReference type="InterPro" id="IPR001757">
    <property type="entry name" value="P_typ_ATPase"/>
</dbReference>
<dbReference type="NCBIfam" id="TIGR01494">
    <property type="entry name" value="ATPase_P-type"/>
    <property type="match status" value="2"/>
</dbReference>
<feature type="transmembrane region" description="Helical" evidence="6">
    <location>
        <begin position="218"/>
        <end position="239"/>
    </location>
</feature>
<comment type="subcellular location">
    <subcellularLocation>
        <location evidence="1">Membrane</location>
        <topology evidence="1">Multi-pass membrane protein</topology>
    </subcellularLocation>
</comment>
<feature type="transmembrane region" description="Helical" evidence="6">
    <location>
        <begin position="748"/>
        <end position="768"/>
    </location>
</feature>
<evidence type="ECO:0000259" key="7">
    <source>
        <dbReference type="Pfam" id="PF00122"/>
    </source>
</evidence>
<keyword evidence="4 6" id="KW-1133">Transmembrane helix</keyword>
<feature type="transmembrane region" description="Helical" evidence="6">
    <location>
        <begin position="716"/>
        <end position="736"/>
    </location>
</feature>
<dbReference type="GO" id="GO:0005524">
    <property type="term" value="F:ATP binding"/>
    <property type="evidence" value="ECO:0007669"/>
    <property type="project" value="InterPro"/>
</dbReference>
<dbReference type="SFLD" id="SFLDF00027">
    <property type="entry name" value="p-type_atpase"/>
    <property type="match status" value="1"/>
</dbReference>
<dbReference type="Gene3D" id="2.70.150.10">
    <property type="entry name" value="Calcium-transporting ATPase, cytoplasmic transduction domain A"/>
    <property type="match status" value="1"/>
</dbReference>
<evidence type="ECO:0000256" key="1">
    <source>
        <dbReference type="ARBA" id="ARBA00004141"/>
    </source>
</evidence>
<keyword evidence="3" id="KW-1278">Translocase</keyword>
<dbReference type="Pfam" id="PF00702">
    <property type="entry name" value="Hydrolase"/>
    <property type="match status" value="1"/>
</dbReference>
<organism evidence="8">
    <name type="scientific">marine metagenome</name>
    <dbReference type="NCBI Taxonomy" id="408172"/>
    <lineage>
        <taxon>unclassified sequences</taxon>
        <taxon>metagenomes</taxon>
        <taxon>ecological metagenomes</taxon>
    </lineage>
</organism>
<dbReference type="AlphaFoldDB" id="A0A381RK79"/>
<keyword evidence="5 6" id="KW-0472">Membrane</keyword>
<proteinExistence type="predicted"/>
<dbReference type="Pfam" id="PF00122">
    <property type="entry name" value="E1-E2_ATPase"/>
    <property type="match status" value="1"/>
</dbReference>
<dbReference type="Gene3D" id="1.20.1110.10">
    <property type="entry name" value="Calcium-transporting ATPase, transmembrane domain"/>
    <property type="match status" value="1"/>
</dbReference>
<dbReference type="SUPFAM" id="SSF56784">
    <property type="entry name" value="HAD-like"/>
    <property type="match status" value="1"/>
</dbReference>
<dbReference type="InterPro" id="IPR044492">
    <property type="entry name" value="P_typ_ATPase_HD_dom"/>
</dbReference>
<dbReference type="PROSITE" id="PS00154">
    <property type="entry name" value="ATPASE_E1_E2"/>
    <property type="match status" value="1"/>
</dbReference>
<dbReference type="InterPro" id="IPR023298">
    <property type="entry name" value="ATPase_P-typ_TM_dom_sf"/>
</dbReference>
<evidence type="ECO:0000256" key="3">
    <source>
        <dbReference type="ARBA" id="ARBA00022967"/>
    </source>
</evidence>
<dbReference type="InterPro" id="IPR018303">
    <property type="entry name" value="ATPase_P-typ_P_site"/>
</dbReference>
<feature type="transmembrane region" description="Helical" evidence="6">
    <location>
        <begin position="692"/>
        <end position="709"/>
    </location>
</feature>
<feature type="transmembrane region" description="Helical" evidence="6">
    <location>
        <begin position="625"/>
        <end position="646"/>
    </location>
</feature>
<name>A0A381RK79_9ZZZZ</name>